<dbReference type="NCBIfam" id="TIGR00229">
    <property type="entry name" value="sensory_box"/>
    <property type="match status" value="5"/>
</dbReference>
<evidence type="ECO:0000256" key="2">
    <source>
        <dbReference type="ARBA" id="ARBA00012438"/>
    </source>
</evidence>
<dbReference type="CDD" id="cd00130">
    <property type="entry name" value="PAS"/>
    <property type="match status" value="3"/>
</dbReference>
<dbReference type="Pfam" id="PF13426">
    <property type="entry name" value="PAS_9"/>
    <property type="match status" value="2"/>
</dbReference>
<accession>A0A2V2N2H4</accession>
<keyword evidence="5" id="KW-0418">Kinase</keyword>
<dbReference type="InterPro" id="IPR001610">
    <property type="entry name" value="PAC"/>
</dbReference>
<keyword evidence="4" id="KW-0808">Transferase</keyword>
<feature type="domain" description="PAS" evidence="6">
    <location>
        <begin position="610"/>
        <end position="656"/>
    </location>
</feature>
<dbReference type="SMART" id="SM00086">
    <property type="entry name" value="PAC"/>
    <property type="match status" value="3"/>
</dbReference>
<comment type="caution">
    <text evidence="8">The sequence shown here is derived from an EMBL/GenBank/DDBJ whole genome shotgun (WGS) entry which is preliminary data.</text>
</comment>
<proteinExistence type="predicted"/>
<dbReference type="Pfam" id="PF13188">
    <property type="entry name" value="PAS_8"/>
    <property type="match status" value="1"/>
</dbReference>
<dbReference type="PROSITE" id="PS50113">
    <property type="entry name" value="PAC"/>
    <property type="match status" value="3"/>
</dbReference>
<sequence>MDGIYEKIIHALSGERKPLMIKIIAEKCCLHPQTVARKLETLEALGRVRKIQMGHAKKYYLVDTMPISNLIDISSDFILILNTNHTIQYISKSAEKILSLQSRKIIGEQLESLHLDIFSTPQVLSGLQNFSREKVFKTEIEYVVNETTFWYQISIMALSLNINSISIAIIASDITTKREAEQKLKDSEARYRLISENTTDVIWLLDTTTFRLLYVSPSIFDLTGFESKDLTGICLKDMVNHPQELKLLQSFPERIEKFLAGDESAKVCMDESELIRKTGSIIPVEMVTTLLINEDGTITRILGVTRDITERKRSENALRKTHEQALVLGEILKHSFQPIIVLNPDLSIDYCNRSFEYLIGYNMEELIDMSRTNRTGYEKWVTIARNIVQQVHEKDHPVTCEYSIKRPDGTDVHLEISTHMIFNKEGDVIRYYAIISDITERIQTDGQNKSYLVELKGLIQDRTYSLQEEIKARILAESEFRINEERYKQVAETSGTWVWEIDKHGTYTYSSDVGTRIIGYSPDEVIGRKYYDFFHPESRKELITILRSVSLRHECIRFFQIDLVHKNGSIIRVESNGLPIFNNEGVFSGYRGTMIDITDNFQMEHALVENRKYYRSLFENAPVPLILVDAQTLTILEGNKAASLFFGYSLDELVGQKPHILTIKPGLGVDNLYNHFEMNQKSENDAYEVIYLKSNGILWTGTASLSYIDVSGKNCIMYALQDSVKS</sequence>
<comment type="catalytic activity">
    <reaction evidence="1">
        <text>ATP + protein L-histidine = ADP + protein N-phospho-L-histidine.</text>
        <dbReference type="EC" id="2.7.13.3"/>
    </reaction>
</comment>
<dbReference type="GO" id="GO:0004673">
    <property type="term" value="F:protein histidine kinase activity"/>
    <property type="evidence" value="ECO:0007669"/>
    <property type="project" value="UniProtKB-EC"/>
</dbReference>
<dbReference type="GO" id="GO:0006355">
    <property type="term" value="P:regulation of DNA-templated transcription"/>
    <property type="evidence" value="ECO:0007669"/>
    <property type="project" value="InterPro"/>
</dbReference>
<keyword evidence="9" id="KW-1185">Reference proteome</keyword>
<evidence type="ECO:0000256" key="1">
    <source>
        <dbReference type="ARBA" id="ARBA00000085"/>
    </source>
</evidence>
<dbReference type="Pfam" id="PF08448">
    <property type="entry name" value="PAS_4"/>
    <property type="match status" value="1"/>
</dbReference>
<evidence type="ECO:0000313" key="8">
    <source>
        <dbReference type="EMBL" id="PWR74332.1"/>
    </source>
</evidence>
<dbReference type="AlphaFoldDB" id="A0A2V2N2H4"/>
<dbReference type="InterPro" id="IPR000700">
    <property type="entry name" value="PAS-assoc_C"/>
</dbReference>
<evidence type="ECO:0000313" key="9">
    <source>
        <dbReference type="Proteomes" id="UP000245657"/>
    </source>
</evidence>
<dbReference type="InterPro" id="IPR000014">
    <property type="entry name" value="PAS"/>
</dbReference>
<dbReference type="RefSeq" id="WP_109967611.1">
    <property type="nucleotide sequence ID" value="NZ_CP176093.1"/>
</dbReference>
<evidence type="ECO:0000256" key="3">
    <source>
        <dbReference type="ARBA" id="ARBA00022553"/>
    </source>
</evidence>
<dbReference type="PANTHER" id="PTHR43304:SF1">
    <property type="entry name" value="PAC DOMAIN-CONTAINING PROTEIN"/>
    <property type="match status" value="1"/>
</dbReference>
<dbReference type="InterPro" id="IPR052162">
    <property type="entry name" value="Sensor_kinase/Photoreceptor"/>
</dbReference>
<dbReference type="SUPFAM" id="SSF55785">
    <property type="entry name" value="PYP-like sensor domain (PAS domain)"/>
    <property type="match status" value="5"/>
</dbReference>
<evidence type="ECO:0000256" key="4">
    <source>
        <dbReference type="ARBA" id="ARBA00022679"/>
    </source>
</evidence>
<dbReference type="InterPro" id="IPR013656">
    <property type="entry name" value="PAS_4"/>
</dbReference>
<feature type="domain" description="PAC" evidence="7">
    <location>
        <begin position="557"/>
        <end position="609"/>
    </location>
</feature>
<gene>
    <name evidence="8" type="ORF">DK846_04070</name>
</gene>
<dbReference type="InterPro" id="IPR035965">
    <property type="entry name" value="PAS-like_dom_sf"/>
</dbReference>
<organism evidence="8 9">
    <name type="scientific">Methanospirillum lacunae</name>
    <dbReference type="NCBI Taxonomy" id="668570"/>
    <lineage>
        <taxon>Archaea</taxon>
        <taxon>Methanobacteriati</taxon>
        <taxon>Methanobacteriota</taxon>
        <taxon>Stenosarchaea group</taxon>
        <taxon>Methanomicrobia</taxon>
        <taxon>Methanomicrobiales</taxon>
        <taxon>Methanospirillaceae</taxon>
        <taxon>Methanospirillum</taxon>
    </lineage>
</organism>
<dbReference type="InterPro" id="IPR013767">
    <property type="entry name" value="PAS_fold"/>
</dbReference>
<feature type="domain" description="PAC" evidence="7">
    <location>
        <begin position="268"/>
        <end position="320"/>
    </location>
</feature>
<feature type="domain" description="PAS" evidence="6">
    <location>
        <begin position="324"/>
        <end position="370"/>
    </location>
</feature>
<feature type="domain" description="PAC" evidence="7">
    <location>
        <begin position="398"/>
        <end position="450"/>
    </location>
</feature>
<evidence type="ECO:0000259" key="7">
    <source>
        <dbReference type="PROSITE" id="PS50113"/>
    </source>
</evidence>
<dbReference type="PROSITE" id="PS50112">
    <property type="entry name" value="PAS"/>
    <property type="match status" value="5"/>
</dbReference>
<dbReference type="GeneID" id="97549714"/>
<evidence type="ECO:0000259" key="6">
    <source>
        <dbReference type="PROSITE" id="PS50112"/>
    </source>
</evidence>
<dbReference type="EC" id="2.7.13.3" evidence="2"/>
<dbReference type="Gene3D" id="3.30.450.20">
    <property type="entry name" value="PAS domain"/>
    <property type="match status" value="5"/>
</dbReference>
<dbReference type="Proteomes" id="UP000245657">
    <property type="component" value="Unassembled WGS sequence"/>
</dbReference>
<evidence type="ECO:0000256" key="5">
    <source>
        <dbReference type="ARBA" id="ARBA00022777"/>
    </source>
</evidence>
<dbReference type="SMART" id="SM00091">
    <property type="entry name" value="PAS"/>
    <property type="match status" value="5"/>
</dbReference>
<dbReference type="PANTHER" id="PTHR43304">
    <property type="entry name" value="PHYTOCHROME-LIKE PROTEIN CPH1"/>
    <property type="match status" value="1"/>
</dbReference>
<keyword evidence="3" id="KW-0597">Phosphoprotein</keyword>
<feature type="domain" description="PAS" evidence="6">
    <location>
        <begin position="483"/>
        <end position="553"/>
    </location>
</feature>
<name>A0A2V2N2H4_9EURY</name>
<dbReference type="Pfam" id="PF00989">
    <property type="entry name" value="PAS"/>
    <property type="match status" value="1"/>
</dbReference>
<feature type="domain" description="PAS" evidence="6">
    <location>
        <begin position="63"/>
        <end position="114"/>
    </location>
</feature>
<feature type="domain" description="PAS" evidence="6">
    <location>
        <begin position="187"/>
        <end position="262"/>
    </location>
</feature>
<protein>
    <recommendedName>
        <fullName evidence="2">histidine kinase</fullName>
        <ecNumber evidence="2">2.7.13.3</ecNumber>
    </recommendedName>
</protein>
<dbReference type="EMBL" id="QGMY01000002">
    <property type="protein sequence ID" value="PWR74332.1"/>
    <property type="molecule type" value="Genomic_DNA"/>
</dbReference>
<reference evidence="8 9" key="1">
    <citation type="submission" date="2018-05" db="EMBL/GenBank/DDBJ databases">
        <title>Draft genome of Methanospirillum lacunae Ki8-1.</title>
        <authorList>
            <person name="Dueholm M.S."/>
            <person name="Nielsen P.H."/>
            <person name="Bakmann L.F."/>
            <person name="Otzen D.E."/>
        </authorList>
    </citation>
    <scope>NUCLEOTIDE SEQUENCE [LARGE SCALE GENOMIC DNA]</scope>
    <source>
        <strain evidence="8 9">Ki8-1</strain>
    </source>
</reference>
<dbReference type="OrthoDB" id="115915at2157"/>